<accession>A0ABU8WYG8</accession>
<keyword evidence="2" id="KW-1185">Reference proteome</keyword>
<protein>
    <submittedName>
        <fullName evidence="1">Uncharacterized protein</fullName>
    </submittedName>
</protein>
<organism evidence="1 2">
    <name type="scientific">Variovorax rhizosphaerae</name>
    <dbReference type="NCBI Taxonomy" id="1836200"/>
    <lineage>
        <taxon>Bacteria</taxon>
        <taxon>Pseudomonadati</taxon>
        <taxon>Pseudomonadota</taxon>
        <taxon>Betaproteobacteria</taxon>
        <taxon>Burkholderiales</taxon>
        <taxon>Comamonadaceae</taxon>
        <taxon>Variovorax</taxon>
    </lineage>
</organism>
<dbReference type="EMBL" id="JBBKZT010000028">
    <property type="protein sequence ID" value="MEJ8851885.1"/>
    <property type="molecule type" value="Genomic_DNA"/>
</dbReference>
<evidence type="ECO:0000313" key="1">
    <source>
        <dbReference type="EMBL" id="MEJ8851885.1"/>
    </source>
</evidence>
<reference evidence="1 2" key="1">
    <citation type="submission" date="2024-03" db="EMBL/GenBank/DDBJ databases">
        <title>Novel species of the genus Variovorax.</title>
        <authorList>
            <person name="Liu Q."/>
            <person name="Xin Y.-H."/>
        </authorList>
    </citation>
    <scope>NUCLEOTIDE SEQUENCE [LARGE SCALE GENOMIC DNA]</scope>
    <source>
        <strain evidence="1 2">KACC 18900</strain>
    </source>
</reference>
<name>A0ABU8WYG8_9BURK</name>
<gene>
    <name evidence="1" type="ORF">WKW82_35020</name>
</gene>
<comment type="caution">
    <text evidence="1">The sequence shown here is derived from an EMBL/GenBank/DDBJ whole genome shotgun (WGS) entry which is preliminary data.</text>
</comment>
<proteinExistence type="predicted"/>
<dbReference type="RefSeq" id="WP_340347688.1">
    <property type="nucleotide sequence ID" value="NZ_JBBKZT010000028.1"/>
</dbReference>
<sequence length="148" mass="16290">MGMSSKVFLVSPEEMPEALAAAAFMRMLRQESPSRLPDFAGQRVRQASITVELGEGTPLRVVHRTFSMLDIGADGVLDVARLSTQQVARMADFMAPESQTQAAKAPIVDAANRFIARGGYWQPDDLLLRRIDAAALGHLPCRRVRVLR</sequence>
<dbReference type="Proteomes" id="UP001385892">
    <property type="component" value="Unassembled WGS sequence"/>
</dbReference>
<evidence type="ECO:0000313" key="2">
    <source>
        <dbReference type="Proteomes" id="UP001385892"/>
    </source>
</evidence>